<protein>
    <submittedName>
        <fullName evidence="1">Uncharacterized protein</fullName>
    </submittedName>
</protein>
<name>A0AAP0JCG3_9MAGN</name>
<evidence type="ECO:0000313" key="2">
    <source>
        <dbReference type="Proteomes" id="UP001417504"/>
    </source>
</evidence>
<reference evidence="1 2" key="1">
    <citation type="submission" date="2024-01" db="EMBL/GenBank/DDBJ databases">
        <title>Genome assemblies of Stephania.</title>
        <authorList>
            <person name="Yang L."/>
        </authorList>
    </citation>
    <scope>NUCLEOTIDE SEQUENCE [LARGE SCALE GENOMIC DNA]</scope>
    <source>
        <strain evidence="1">QJT</strain>
        <tissue evidence="1">Leaf</tissue>
    </source>
</reference>
<proteinExistence type="predicted"/>
<organism evidence="1 2">
    <name type="scientific">Stephania japonica</name>
    <dbReference type="NCBI Taxonomy" id="461633"/>
    <lineage>
        <taxon>Eukaryota</taxon>
        <taxon>Viridiplantae</taxon>
        <taxon>Streptophyta</taxon>
        <taxon>Embryophyta</taxon>
        <taxon>Tracheophyta</taxon>
        <taxon>Spermatophyta</taxon>
        <taxon>Magnoliopsida</taxon>
        <taxon>Ranunculales</taxon>
        <taxon>Menispermaceae</taxon>
        <taxon>Menispermoideae</taxon>
        <taxon>Cissampelideae</taxon>
        <taxon>Stephania</taxon>
    </lineage>
</organism>
<sequence length="51" mass="5927">MINGGCINTVPQTSIRSDIYVMDGLESEFSKYMKINKIHRSELQVYISYRP</sequence>
<keyword evidence="2" id="KW-1185">Reference proteome</keyword>
<dbReference type="AlphaFoldDB" id="A0AAP0JCG3"/>
<evidence type="ECO:0000313" key="1">
    <source>
        <dbReference type="EMBL" id="KAK9131571.1"/>
    </source>
</evidence>
<accession>A0AAP0JCG3</accession>
<dbReference type="Proteomes" id="UP001417504">
    <property type="component" value="Unassembled WGS sequence"/>
</dbReference>
<dbReference type="EMBL" id="JBBNAE010000004">
    <property type="protein sequence ID" value="KAK9131571.1"/>
    <property type="molecule type" value="Genomic_DNA"/>
</dbReference>
<gene>
    <name evidence="1" type="ORF">Sjap_012058</name>
</gene>
<comment type="caution">
    <text evidence="1">The sequence shown here is derived from an EMBL/GenBank/DDBJ whole genome shotgun (WGS) entry which is preliminary data.</text>
</comment>